<dbReference type="InterPro" id="IPR001441">
    <property type="entry name" value="UPP_synth-like"/>
</dbReference>
<organism evidence="3 4">
    <name type="scientific">Orenia marismortui</name>
    <dbReference type="NCBI Taxonomy" id="46469"/>
    <lineage>
        <taxon>Bacteria</taxon>
        <taxon>Bacillati</taxon>
        <taxon>Bacillota</taxon>
        <taxon>Clostridia</taxon>
        <taxon>Halanaerobiales</taxon>
        <taxon>Halobacteroidaceae</taxon>
        <taxon>Orenia</taxon>
    </lineage>
</organism>
<sequence>MRIPNHIGVIPDGNRRWAVKNGLPKSEGYNHGLLPGLQLFKLCQEIGVKELTYYGFTMDNTKRKNEQTKAFTQECINAVKLLSQEDTSLLVLGNTESDKFPEELLPYTKRINFGQGGMKVNLLVNYGWHWDLSALSTKDGKSKKSIIGSLKSRDISKIDLIIRWGERRRLSGFLPAQSVYSDFYVVDSYWPDFEPQHFYDALDWYNQQDITLGG</sequence>
<dbReference type="Proteomes" id="UP000295832">
    <property type="component" value="Unassembled WGS sequence"/>
</dbReference>
<protein>
    <submittedName>
        <fullName evidence="3">Undecaprenyl diphosphate synthase</fullName>
    </submittedName>
</protein>
<dbReference type="PANTHER" id="PTHR10291:SF43">
    <property type="entry name" value="DEHYDRODOLICHYL DIPHOSPHATE SYNTHASE COMPLEX SUBUNIT DHDDS"/>
    <property type="match status" value="1"/>
</dbReference>
<comment type="caution">
    <text evidence="3">The sequence shown here is derived from an EMBL/GenBank/DDBJ whole genome shotgun (WGS) entry which is preliminary data.</text>
</comment>
<comment type="similarity">
    <text evidence="2">Belongs to the UPP synthase family. Z-FPP synthase subfamily.</text>
</comment>
<evidence type="ECO:0000256" key="1">
    <source>
        <dbReference type="ARBA" id="ARBA00022679"/>
    </source>
</evidence>
<gene>
    <name evidence="3" type="ORF">C7959_1412</name>
</gene>
<dbReference type="Gene3D" id="3.40.1180.10">
    <property type="entry name" value="Decaprenyl diphosphate synthase-like"/>
    <property type="match status" value="1"/>
</dbReference>
<evidence type="ECO:0000256" key="2">
    <source>
        <dbReference type="ARBA" id="ARBA00038453"/>
    </source>
</evidence>
<accession>A0A4R8GW50</accession>
<dbReference type="AlphaFoldDB" id="A0A4R8GW50"/>
<proteinExistence type="inferred from homology"/>
<dbReference type="GO" id="GO:0016094">
    <property type="term" value="P:polyprenol biosynthetic process"/>
    <property type="evidence" value="ECO:0007669"/>
    <property type="project" value="TreeGrafter"/>
</dbReference>
<keyword evidence="4" id="KW-1185">Reference proteome</keyword>
<dbReference type="Pfam" id="PF01255">
    <property type="entry name" value="Prenyltransf"/>
    <property type="match status" value="1"/>
</dbReference>
<dbReference type="CDD" id="cd00475">
    <property type="entry name" value="Cis_IPPS"/>
    <property type="match status" value="1"/>
</dbReference>
<name>A0A4R8GW50_9FIRM</name>
<dbReference type="InterPro" id="IPR036424">
    <property type="entry name" value="UPP_synth-like_sf"/>
</dbReference>
<dbReference type="RefSeq" id="WP_134118726.1">
    <property type="nucleotide sequence ID" value="NZ_SOEG01000041.1"/>
</dbReference>
<reference evidence="3 4" key="1">
    <citation type="submission" date="2019-03" db="EMBL/GenBank/DDBJ databases">
        <title>Subsurface microbial communities from deep shales in Ohio and West Virginia, USA.</title>
        <authorList>
            <person name="Wrighton K."/>
        </authorList>
    </citation>
    <scope>NUCLEOTIDE SEQUENCE [LARGE SCALE GENOMIC DNA]</scope>
    <source>
        <strain evidence="3 4">MSL 6dP</strain>
    </source>
</reference>
<dbReference type="PANTHER" id="PTHR10291">
    <property type="entry name" value="DEHYDRODOLICHYL DIPHOSPHATE SYNTHASE FAMILY MEMBER"/>
    <property type="match status" value="1"/>
</dbReference>
<evidence type="ECO:0000313" key="3">
    <source>
        <dbReference type="EMBL" id="TDX46443.1"/>
    </source>
</evidence>
<dbReference type="SUPFAM" id="SSF64005">
    <property type="entry name" value="Undecaprenyl diphosphate synthase"/>
    <property type="match status" value="1"/>
</dbReference>
<evidence type="ECO:0000313" key="4">
    <source>
        <dbReference type="Proteomes" id="UP000295832"/>
    </source>
</evidence>
<dbReference type="EMBL" id="SOEG01000041">
    <property type="protein sequence ID" value="TDX46443.1"/>
    <property type="molecule type" value="Genomic_DNA"/>
</dbReference>
<dbReference type="STRING" id="926561.GCA_000379025_02460"/>
<keyword evidence="1" id="KW-0808">Transferase</keyword>
<dbReference type="GO" id="GO:0045547">
    <property type="term" value="F:ditrans,polycis-polyprenyl diphosphate synthase [(2E,6E)-farnesyl diphosphate specific] activity"/>
    <property type="evidence" value="ECO:0007669"/>
    <property type="project" value="TreeGrafter"/>
</dbReference>